<name>A0A423XHW9_9PEZI</name>
<keyword evidence="3" id="KW-1185">Reference proteome</keyword>
<dbReference type="AlphaFoldDB" id="A0A423XHW9"/>
<accession>A0A423XHW9</accession>
<evidence type="ECO:0000256" key="1">
    <source>
        <dbReference type="SAM" id="SignalP"/>
    </source>
</evidence>
<keyword evidence="1" id="KW-0732">Signal</keyword>
<organism evidence="2 3">
    <name type="scientific">Cytospora leucostoma</name>
    <dbReference type="NCBI Taxonomy" id="1230097"/>
    <lineage>
        <taxon>Eukaryota</taxon>
        <taxon>Fungi</taxon>
        <taxon>Dikarya</taxon>
        <taxon>Ascomycota</taxon>
        <taxon>Pezizomycotina</taxon>
        <taxon>Sordariomycetes</taxon>
        <taxon>Sordariomycetidae</taxon>
        <taxon>Diaporthales</taxon>
        <taxon>Cytosporaceae</taxon>
        <taxon>Cytospora</taxon>
    </lineage>
</organism>
<evidence type="ECO:0000313" key="2">
    <source>
        <dbReference type="EMBL" id="ROW15934.1"/>
    </source>
</evidence>
<reference evidence="2 3" key="1">
    <citation type="submission" date="2015-09" db="EMBL/GenBank/DDBJ databases">
        <title>Host preference determinants of Valsa canker pathogens revealed by comparative genomics.</title>
        <authorList>
            <person name="Yin Z."/>
            <person name="Huang L."/>
        </authorList>
    </citation>
    <scope>NUCLEOTIDE SEQUENCE [LARGE SCALE GENOMIC DNA]</scope>
    <source>
        <strain evidence="2 3">SXYLt</strain>
    </source>
</reference>
<feature type="signal peptide" evidence="1">
    <location>
        <begin position="1"/>
        <end position="18"/>
    </location>
</feature>
<comment type="caution">
    <text evidence="2">The sequence shown here is derived from an EMBL/GenBank/DDBJ whole genome shotgun (WGS) entry which is preliminary data.</text>
</comment>
<dbReference type="OrthoDB" id="5237056at2759"/>
<dbReference type="InParanoid" id="A0A423XHW9"/>
<sequence>MQFTTLFSIVTSVTLASAGIIQNRGNSSENVAIFRVYDQYTTECPYEDGSVIEVGPKAVDLCIPFAEPYPSVKLTGLQDGYSAQLFKTADCATGNNELVEYVPGGCSSGQGDDEPWVAYRISPDTA</sequence>
<protein>
    <submittedName>
        <fullName evidence="2">Uncharacterized protein</fullName>
    </submittedName>
</protein>
<dbReference type="Proteomes" id="UP000285146">
    <property type="component" value="Unassembled WGS sequence"/>
</dbReference>
<feature type="chain" id="PRO_5019094594" evidence="1">
    <location>
        <begin position="19"/>
        <end position="126"/>
    </location>
</feature>
<evidence type="ECO:0000313" key="3">
    <source>
        <dbReference type="Proteomes" id="UP000285146"/>
    </source>
</evidence>
<proteinExistence type="predicted"/>
<dbReference type="EMBL" id="LKEB01000007">
    <property type="protein sequence ID" value="ROW15934.1"/>
    <property type="molecule type" value="Genomic_DNA"/>
</dbReference>
<gene>
    <name evidence="2" type="ORF">VPNG_02651</name>
</gene>